<evidence type="ECO:0000259" key="5">
    <source>
        <dbReference type="Pfam" id="PF02775"/>
    </source>
</evidence>
<dbReference type="Proteomes" id="UP000442109">
    <property type="component" value="Unassembled WGS sequence"/>
</dbReference>
<comment type="caution">
    <text evidence="7">The sequence shown here is derived from an EMBL/GenBank/DDBJ whole genome shotgun (WGS) entry which is preliminary data.</text>
</comment>
<dbReference type="CDD" id="cd02002">
    <property type="entry name" value="TPP_BFDC"/>
    <property type="match status" value="1"/>
</dbReference>
<dbReference type="CDD" id="cd07035">
    <property type="entry name" value="TPP_PYR_POX_like"/>
    <property type="match status" value="1"/>
</dbReference>
<evidence type="ECO:0000259" key="6">
    <source>
        <dbReference type="Pfam" id="PF02776"/>
    </source>
</evidence>
<dbReference type="SUPFAM" id="SSF52518">
    <property type="entry name" value="Thiamin diphosphate-binding fold (THDP-binding)"/>
    <property type="match status" value="2"/>
</dbReference>
<dbReference type="EMBL" id="WFKQ01000003">
    <property type="protein sequence ID" value="MUG32129.1"/>
    <property type="molecule type" value="Genomic_DNA"/>
</dbReference>
<keyword evidence="8" id="KW-1185">Reference proteome</keyword>
<proteinExistence type="inferred from homology"/>
<feature type="domain" description="Thiamine pyrophosphate enzyme central" evidence="4">
    <location>
        <begin position="190"/>
        <end position="326"/>
    </location>
</feature>
<dbReference type="PANTHER" id="PTHR18968">
    <property type="entry name" value="THIAMINE PYROPHOSPHATE ENZYMES"/>
    <property type="match status" value="1"/>
</dbReference>
<feature type="domain" description="Thiamine pyrophosphate enzyme N-terminal TPP-binding" evidence="6">
    <location>
        <begin position="7"/>
        <end position="110"/>
    </location>
</feature>
<dbReference type="GO" id="GO:0019752">
    <property type="term" value="P:carboxylic acid metabolic process"/>
    <property type="evidence" value="ECO:0007669"/>
    <property type="project" value="UniProtKB-ARBA"/>
</dbReference>
<evidence type="ECO:0000256" key="3">
    <source>
        <dbReference type="RuleBase" id="RU362132"/>
    </source>
</evidence>
<accession>A0A844LZJ2</accession>
<evidence type="ECO:0000256" key="1">
    <source>
        <dbReference type="ARBA" id="ARBA00007812"/>
    </source>
</evidence>
<dbReference type="InterPro" id="IPR012000">
    <property type="entry name" value="Thiamin_PyroP_enz_cen_dom"/>
</dbReference>
<evidence type="ECO:0000313" key="7">
    <source>
        <dbReference type="EMBL" id="MUG32129.1"/>
    </source>
</evidence>
<dbReference type="GO" id="GO:0003984">
    <property type="term" value="F:acetolactate synthase activity"/>
    <property type="evidence" value="ECO:0007669"/>
    <property type="project" value="TreeGrafter"/>
</dbReference>
<comment type="similarity">
    <text evidence="1 3">Belongs to the TPP enzyme family.</text>
</comment>
<organism evidence="7 8">
    <name type="scientific">Psychrobacter sanguinis</name>
    <dbReference type="NCBI Taxonomy" id="861445"/>
    <lineage>
        <taxon>Bacteria</taxon>
        <taxon>Pseudomonadati</taxon>
        <taxon>Pseudomonadota</taxon>
        <taxon>Gammaproteobacteria</taxon>
        <taxon>Moraxellales</taxon>
        <taxon>Moraxellaceae</taxon>
        <taxon>Psychrobacter</taxon>
    </lineage>
</organism>
<dbReference type="InterPro" id="IPR012001">
    <property type="entry name" value="Thiamin_PyroP_enz_TPP-bd_dom"/>
</dbReference>
<dbReference type="Pfam" id="PF02776">
    <property type="entry name" value="TPP_enzyme_N"/>
    <property type="match status" value="1"/>
</dbReference>
<dbReference type="SUPFAM" id="SSF52467">
    <property type="entry name" value="DHS-like NAD/FAD-binding domain"/>
    <property type="match status" value="1"/>
</dbReference>
<reference evidence="7 8" key="1">
    <citation type="journal article" date="2019" name="PLoS ONE">
        <title>Pup mortality in New Zealand sea lions (Phocarctos hookeri) at Enderby Island, Auckland Islands, 2013-18.</title>
        <authorList>
            <person name="Michael S.A."/>
            <person name="Hayman D.T.S."/>
            <person name="Gray R."/>
            <person name="Zhang J."/>
            <person name="Rogers L."/>
            <person name="Roe W.D."/>
        </authorList>
    </citation>
    <scope>NUCLEOTIDE SEQUENCE [LARGE SCALE GENOMIC DNA]</scope>
    <source>
        <strain evidence="7 8">SM868</strain>
    </source>
</reference>
<dbReference type="OrthoDB" id="9773408at2"/>
<dbReference type="InterPro" id="IPR029061">
    <property type="entry name" value="THDP-binding"/>
</dbReference>
<dbReference type="Gene3D" id="3.40.50.1220">
    <property type="entry name" value="TPP-binding domain"/>
    <property type="match status" value="1"/>
</dbReference>
<dbReference type="AlphaFoldDB" id="A0A844LZJ2"/>
<name>A0A844LZJ2_9GAMM</name>
<dbReference type="InterPro" id="IPR045229">
    <property type="entry name" value="TPP_enz"/>
</dbReference>
<sequence>MSSNQLTVRDVVIQVLRDLGVKTVFGNPGSTELAFLGDWPEDFEYVLGLQEASAVGMADGMARATGRPTFVNVHSAAGLGNSLGNLFTAYKNQVPMVVMAGQQGRSLLSSEAYLAADDAASFPKPYVKWSVEPATAQDVPAALARCFEIAMQPPYGPTFISVPNDDWDKPCDPVKVVDAIGFGPARKNGLERVAEALSKAKRPALVVGTEIDIFDAYDNAVTLAERTGATAYVAPVVAAAAFPEDHPQFGGFLPAIPENLSKMLERHDLVVVAGAPVFTFHVEGEAAVLTNPDIKVMQLTSDPNAAARAKADLSLVGELNESLEKLIELLPEKPAADVAKPFAIERSTPEKGDGKPSAAYVLSRLSELMPKDAILVEEAPSHRPALQKNLPVTQKGGFYTMSSGGLGYGLPASVGIGLAQDERKVVAVIGDGSMQYSIQALWTAAQHGLPLTIIVLNNSGYGALKAFSDIMGTSNTPGMDLPEIDITQIALGYGCHASKVDNVDELDEALSAALNDPRPHVIDVIVDPNQGNVY</sequence>
<dbReference type="InterPro" id="IPR011766">
    <property type="entry name" value="TPP_enzyme_TPP-bd"/>
</dbReference>
<dbReference type="GO" id="GO:0000287">
    <property type="term" value="F:magnesium ion binding"/>
    <property type="evidence" value="ECO:0007669"/>
    <property type="project" value="InterPro"/>
</dbReference>
<keyword evidence="7" id="KW-0456">Lyase</keyword>
<dbReference type="Pfam" id="PF02775">
    <property type="entry name" value="TPP_enzyme_C"/>
    <property type="match status" value="1"/>
</dbReference>
<evidence type="ECO:0000256" key="2">
    <source>
        <dbReference type="ARBA" id="ARBA00023052"/>
    </source>
</evidence>
<dbReference type="EC" id="4.1.1.7" evidence="7"/>
<evidence type="ECO:0000259" key="4">
    <source>
        <dbReference type="Pfam" id="PF00205"/>
    </source>
</evidence>
<dbReference type="GO" id="GO:0050660">
    <property type="term" value="F:flavin adenine dinucleotide binding"/>
    <property type="evidence" value="ECO:0007669"/>
    <property type="project" value="TreeGrafter"/>
</dbReference>
<keyword evidence="2 3" id="KW-0786">Thiamine pyrophosphate</keyword>
<dbReference type="Pfam" id="PF00205">
    <property type="entry name" value="TPP_enzyme_M"/>
    <property type="match status" value="1"/>
</dbReference>
<dbReference type="RefSeq" id="WP_155587018.1">
    <property type="nucleotide sequence ID" value="NZ_WFKQ01000003.1"/>
</dbReference>
<dbReference type="Gene3D" id="3.40.50.970">
    <property type="match status" value="2"/>
</dbReference>
<evidence type="ECO:0000313" key="8">
    <source>
        <dbReference type="Proteomes" id="UP000442109"/>
    </source>
</evidence>
<protein>
    <submittedName>
        <fullName evidence="7">Benzoylformate decarboxylase</fullName>
        <ecNumber evidence="7">4.1.1.7</ecNumber>
    </submittedName>
</protein>
<dbReference type="NCBIfam" id="NF005485">
    <property type="entry name" value="PRK07092.1"/>
    <property type="match status" value="1"/>
</dbReference>
<dbReference type="GO" id="GO:0030976">
    <property type="term" value="F:thiamine pyrophosphate binding"/>
    <property type="evidence" value="ECO:0007669"/>
    <property type="project" value="InterPro"/>
</dbReference>
<gene>
    <name evidence="7" type="ORF">GB996_04895</name>
</gene>
<dbReference type="InterPro" id="IPR029035">
    <property type="entry name" value="DHS-like_NAD/FAD-binding_dom"/>
</dbReference>
<dbReference type="GO" id="GO:0050695">
    <property type="term" value="F:benzoylformate decarboxylase activity"/>
    <property type="evidence" value="ECO:0007669"/>
    <property type="project" value="UniProtKB-EC"/>
</dbReference>
<dbReference type="PANTHER" id="PTHR18968:SF133">
    <property type="entry name" value="BENZOYLFORMATE DECARBOXYLASE"/>
    <property type="match status" value="1"/>
</dbReference>
<feature type="domain" description="Thiamine pyrophosphate enzyme TPP-binding" evidence="5">
    <location>
        <begin position="387"/>
        <end position="524"/>
    </location>
</feature>